<organism evidence="1 2">
    <name type="scientific">Streptomyces cacaoi</name>
    <dbReference type="NCBI Taxonomy" id="1898"/>
    <lineage>
        <taxon>Bacteria</taxon>
        <taxon>Bacillati</taxon>
        <taxon>Actinomycetota</taxon>
        <taxon>Actinomycetes</taxon>
        <taxon>Kitasatosporales</taxon>
        <taxon>Streptomycetaceae</taxon>
        <taxon>Streptomyces</taxon>
    </lineage>
</organism>
<sequence length="51" mass="5175">MITLGALALPLAVIGTYIAYEHPAAATPIPVGAGILTALTALAGRRHHNNT</sequence>
<evidence type="ECO:0000313" key="2">
    <source>
        <dbReference type="Proteomes" id="UP000319210"/>
    </source>
</evidence>
<reference evidence="1 2" key="1">
    <citation type="submission" date="2019-06" db="EMBL/GenBank/DDBJ databases">
        <title>Whole genome shotgun sequence of Streptomyces cacaoi subsp. cacaoi NBRC 12748.</title>
        <authorList>
            <person name="Hosoyama A."/>
            <person name="Uohara A."/>
            <person name="Ohji S."/>
            <person name="Ichikawa N."/>
        </authorList>
    </citation>
    <scope>NUCLEOTIDE SEQUENCE [LARGE SCALE GENOMIC DNA]</scope>
    <source>
        <strain evidence="1 2">NBRC 12748</strain>
    </source>
</reference>
<comment type="caution">
    <text evidence="1">The sequence shown here is derived from an EMBL/GenBank/DDBJ whole genome shotgun (WGS) entry which is preliminary data.</text>
</comment>
<dbReference type="RefSeq" id="WP_158102316.1">
    <property type="nucleotide sequence ID" value="NZ_BJMM01000076.1"/>
</dbReference>
<dbReference type="Proteomes" id="UP000319210">
    <property type="component" value="Unassembled WGS sequence"/>
</dbReference>
<proteinExistence type="predicted"/>
<name>A0A4Y3R8E8_STRCI</name>
<protein>
    <submittedName>
        <fullName evidence="1">Uncharacterized protein</fullName>
    </submittedName>
</protein>
<dbReference type="EMBL" id="BJMM01000076">
    <property type="protein sequence ID" value="GEB54016.1"/>
    <property type="molecule type" value="Genomic_DNA"/>
</dbReference>
<evidence type="ECO:0000313" key="1">
    <source>
        <dbReference type="EMBL" id="GEB54016.1"/>
    </source>
</evidence>
<dbReference type="AlphaFoldDB" id="A0A4Y3R8E8"/>
<accession>A0A4Y3R8E8</accession>
<gene>
    <name evidence="1" type="ORF">SCA03_65670</name>
</gene>
<keyword evidence="2" id="KW-1185">Reference proteome</keyword>